<dbReference type="InterPro" id="IPR002656">
    <property type="entry name" value="Acyl_transf_3_dom"/>
</dbReference>
<feature type="transmembrane region" description="Helical" evidence="1">
    <location>
        <begin position="6"/>
        <end position="22"/>
    </location>
</feature>
<evidence type="ECO:0000313" key="3">
    <source>
        <dbReference type="EMBL" id="GAN59353.1"/>
    </source>
</evidence>
<feature type="transmembrane region" description="Helical" evidence="1">
    <location>
        <begin position="29"/>
        <end position="48"/>
    </location>
</feature>
<dbReference type="EMBL" id="BAMV01000003">
    <property type="protein sequence ID" value="GAN59353.1"/>
    <property type="molecule type" value="Genomic_DNA"/>
</dbReference>
<feature type="domain" description="Acyltransferase 3" evidence="2">
    <location>
        <begin position="1"/>
        <end position="134"/>
    </location>
</feature>
<evidence type="ECO:0000259" key="2">
    <source>
        <dbReference type="Pfam" id="PF01757"/>
    </source>
</evidence>
<gene>
    <name evidence="3" type="ORF">Abci_003_116</name>
</gene>
<accession>A0A0D6N1B9</accession>
<name>A0A0D6N1B9_9PROT</name>
<comment type="caution">
    <text evidence="3">The sequence shown here is derived from an EMBL/GenBank/DDBJ whole genome shotgun (WGS) entry which is preliminary data.</text>
</comment>
<organism evidence="3 4">
    <name type="scientific">Acetobacter cibinongensis</name>
    <dbReference type="NCBI Taxonomy" id="146475"/>
    <lineage>
        <taxon>Bacteria</taxon>
        <taxon>Pseudomonadati</taxon>
        <taxon>Pseudomonadota</taxon>
        <taxon>Alphaproteobacteria</taxon>
        <taxon>Acetobacterales</taxon>
        <taxon>Acetobacteraceae</taxon>
        <taxon>Acetobacter</taxon>
    </lineage>
</organism>
<dbReference type="GO" id="GO:0016747">
    <property type="term" value="F:acyltransferase activity, transferring groups other than amino-acyl groups"/>
    <property type="evidence" value="ECO:0007669"/>
    <property type="project" value="InterPro"/>
</dbReference>
<feature type="transmembrane region" description="Helical" evidence="1">
    <location>
        <begin position="80"/>
        <end position="102"/>
    </location>
</feature>
<feature type="transmembrane region" description="Helical" evidence="1">
    <location>
        <begin position="54"/>
        <end position="73"/>
    </location>
</feature>
<keyword evidence="1" id="KW-0472">Membrane</keyword>
<keyword evidence="1" id="KW-0812">Transmembrane</keyword>
<dbReference type="Proteomes" id="UP000032671">
    <property type="component" value="Unassembled WGS sequence"/>
</dbReference>
<evidence type="ECO:0000313" key="4">
    <source>
        <dbReference type="Proteomes" id="UP000032671"/>
    </source>
</evidence>
<keyword evidence="1" id="KW-1133">Transmembrane helix</keyword>
<dbReference type="Pfam" id="PF01757">
    <property type="entry name" value="Acyl_transf_3"/>
    <property type="match status" value="1"/>
</dbReference>
<protein>
    <recommendedName>
        <fullName evidence="2">Acyltransferase 3 domain-containing protein</fullName>
    </recommendedName>
</protein>
<evidence type="ECO:0000256" key="1">
    <source>
        <dbReference type="SAM" id="Phobius"/>
    </source>
</evidence>
<reference evidence="3 4" key="1">
    <citation type="submission" date="2012-11" db="EMBL/GenBank/DDBJ databases">
        <title>Whole genome sequence of Acetobacter cibinongensis 4H-1.</title>
        <authorList>
            <person name="Azuma Y."/>
            <person name="Higashiura N."/>
            <person name="Hirakawa H."/>
            <person name="Matsushita K."/>
        </authorList>
    </citation>
    <scope>NUCLEOTIDE SEQUENCE [LARGE SCALE GENOMIC DNA]</scope>
    <source>
        <strain evidence="3 4">4H-1</strain>
    </source>
</reference>
<sequence>MLEFLFGGFIAYIFLYIQKYHAKIIQIPYLPYFLLGLGVAFSLDWMTIPDNHYINGMASVAIFATVVLLDAILRFKPAKFLMFLGSISYTLYLTHFTTLILLNKALDYYALSYMKNTVFYIFFSSTICVLAASLLYNFIEKIPSNYVRRKLQRLAMR</sequence>
<dbReference type="AlphaFoldDB" id="A0A0D6N1B9"/>
<proteinExistence type="predicted"/>
<feature type="transmembrane region" description="Helical" evidence="1">
    <location>
        <begin position="117"/>
        <end position="139"/>
    </location>
</feature>